<dbReference type="EMBL" id="BMEG01000002">
    <property type="protein sequence ID" value="GGD65026.1"/>
    <property type="molecule type" value="Genomic_DNA"/>
</dbReference>
<keyword evidence="4" id="KW-1185">Reference proteome</keyword>
<reference evidence="4" key="3">
    <citation type="journal article" date="2019" name="Int. J. Syst. Evol. Microbiol.">
        <title>The Global Catalogue of Microorganisms (GCM) 10K type strain sequencing project: providing services to taxonomists for standard genome sequencing and annotation.</title>
        <authorList>
            <consortium name="The Broad Institute Genomics Platform"/>
            <consortium name="The Broad Institute Genome Sequencing Center for Infectious Disease"/>
            <person name="Wu L."/>
            <person name="Ma J."/>
        </authorList>
    </citation>
    <scope>NUCLEOTIDE SEQUENCE [LARGE SCALE GENOMIC DNA]</scope>
    <source>
        <strain evidence="4">CGMCC 1.11013</strain>
    </source>
</reference>
<reference evidence="1" key="4">
    <citation type="submission" date="2024-05" db="EMBL/GenBank/DDBJ databases">
        <authorList>
            <person name="Sun Q."/>
            <person name="Zhou Y."/>
        </authorList>
    </citation>
    <scope>NUCLEOTIDE SEQUENCE</scope>
    <source>
        <strain evidence="1">CGMCC 1.11013</strain>
    </source>
</reference>
<evidence type="ECO:0000313" key="2">
    <source>
        <dbReference type="EMBL" id="KDR34968.1"/>
    </source>
</evidence>
<dbReference type="EMBL" id="JFHE01000010">
    <property type="protein sequence ID" value="KDR34968.1"/>
    <property type="molecule type" value="Genomic_DNA"/>
</dbReference>
<protein>
    <submittedName>
        <fullName evidence="2">Uncharacterized protein</fullName>
    </submittedName>
</protein>
<comment type="caution">
    <text evidence="2">The sequence shown here is derived from an EMBL/GenBank/DDBJ whole genome shotgun (WGS) entry which is preliminary data.</text>
</comment>
<evidence type="ECO:0000313" key="1">
    <source>
        <dbReference type="EMBL" id="GGD65026.1"/>
    </source>
</evidence>
<accession>A0A069P2Y6</accession>
<dbReference type="Proteomes" id="UP000027439">
    <property type="component" value="Unassembled WGS sequence"/>
</dbReference>
<name>A0A069P2Y6_9BURK</name>
<proteinExistence type="predicted"/>
<organism evidence="2 3">
    <name type="scientific">Caballeronia grimmiae</name>
    <dbReference type="NCBI Taxonomy" id="1071679"/>
    <lineage>
        <taxon>Bacteria</taxon>
        <taxon>Pseudomonadati</taxon>
        <taxon>Pseudomonadota</taxon>
        <taxon>Betaproteobacteria</taxon>
        <taxon>Burkholderiales</taxon>
        <taxon>Burkholderiaceae</taxon>
        <taxon>Caballeronia</taxon>
    </lineage>
</organism>
<dbReference type="eggNOG" id="ENOG503408V">
    <property type="taxonomic scope" value="Bacteria"/>
</dbReference>
<dbReference type="AlphaFoldDB" id="A0A069P2Y6"/>
<gene>
    <name evidence="2" type="ORF">BG57_03185</name>
    <name evidence="1" type="ORF">GCM10010985_18990</name>
</gene>
<dbReference type="RefSeq" id="WP_035963858.1">
    <property type="nucleotide sequence ID" value="NZ_BMEG01000002.1"/>
</dbReference>
<dbReference type="OrthoDB" id="9007755at2"/>
<reference evidence="1" key="1">
    <citation type="journal article" date="2014" name="Int. J. Syst. Evol. Microbiol.">
        <title>Complete genome of a new Firmicutes species belonging to the dominant human colonic microbiota ('Ruminococcus bicirculans') reveals two chromosomes and a selective capacity to utilize plant glucans.</title>
        <authorList>
            <consortium name="NISC Comparative Sequencing Program"/>
            <person name="Wegmann U."/>
            <person name="Louis P."/>
            <person name="Goesmann A."/>
            <person name="Henrissat B."/>
            <person name="Duncan S.H."/>
            <person name="Flint H.J."/>
        </authorList>
    </citation>
    <scope>NUCLEOTIDE SEQUENCE</scope>
    <source>
        <strain evidence="1">CGMCC 1.11013</strain>
    </source>
</reference>
<sequence>MSSIIVRDLSHSKELDCRAMSAVSGGQGYGPYANVEVNVGILQNLTQIQKVDVTALSNIGYVGAGVSPHFDINPMQIGKLNASASF</sequence>
<dbReference type="STRING" id="1071679.BG57_03185"/>
<evidence type="ECO:0000313" key="3">
    <source>
        <dbReference type="Proteomes" id="UP000027439"/>
    </source>
</evidence>
<evidence type="ECO:0000313" key="4">
    <source>
        <dbReference type="Proteomes" id="UP000597138"/>
    </source>
</evidence>
<reference evidence="2 3" key="2">
    <citation type="submission" date="2014-03" db="EMBL/GenBank/DDBJ databases">
        <title>Draft Genome Sequences of Four Burkholderia Strains.</title>
        <authorList>
            <person name="Liu X.Y."/>
            <person name="Li C.X."/>
            <person name="Xu J.H."/>
        </authorList>
    </citation>
    <scope>NUCLEOTIDE SEQUENCE [LARGE SCALE GENOMIC DNA]</scope>
    <source>
        <strain evidence="2 3">R27</strain>
    </source>
</reference>
<dbReference type="Proteomes" id="UP000597138">
    <property type="component" value="Unassembled WGS sequence"/>
</dbReference>